<protein>
    <submittedName>
        <fullName evidence="3">Glycosyltransferase involved in cell wall biosynthesis</fullName>
    </submittedName>
</protein>
<dbReference type="RefSeq" id="WP_046849840.1">
    <property type="nucleotide sequence ID" value="NZ_CBDIPD010000126.1"/>
</dbReference>
<dbReference type="EMBL" id="CP011451">
    <property type="protein sequence ID" value="AKH37768.1"/>
    <property type="molecule type" value="Genomic_DNA"/>
</dbReference>
<dbReference type="GO" id="GO:0016757">
    <property type="term" value="F:glycosyltransferase activity"/>
    <property type="evidence" value="ECO:0007669"/>
    <property type="project" value="UniProtKB-ARBA"/>
</dbReference>
<gene>
    <name evidence="2" type="ORF">AAW31_08050</name>
    <name evidence="3" type="ORF">BCL69_103335</name>
</gene>
<evidence type="ECO:0000313" key="3">
    <source>
        <dbReference type="EMBL" id="TYP86109.1"/>
    </source>
</evidence>
<name>A0A0F7KF18_9PROT</name>
<dbReference type="EMBL" id="VNHT01000033">
    <property type="protein sequence ID" value="TYP86109.1"/>
    <property type="molecule type" value="Genomic_DNA"/>
</dbReference>
<dbReference type="Gene3D" id="3.40.50.2000">
    <property type="entry name" value="Glycogen Phosphorylase B"/>
    <property type="match status" value="2"/>
</dbReference>
<dbReference type="CDD" id="cd03811">
    <property type="entry name" value="GT4_GT28_WabH-like"/>
    <property type="match status" value="1"/>
</dbReference>
<keyword evidence="3" id="KW-0808">Transferase</keyword>
<dbReference type="Pfam" id="PF13692">
    <property type="entry name" value="Glyco_trans_1_4"/>
    <property type="match status" value="1"/>
</dbReference>
<feature type="domain" description="Glycosyltransferase subfamily 4-like N-terminal" evidence="1">
    <location>
        <begin position="13"/>
        <end position="190"/>
    </location>
</feature>
<dbReference type="AlphaFoldDB" id="A0A0F7KF18"/>
<reference evidence="3 5" key="3">
    <citation type="submission" date="2019-07" db="EMBL/GenBank/DDBJ databases">
        <title>Active sludge and wastewater microbial communities from Klosterneuburg, Austria.</title>
        <authorList>
            <person name="Wagner M."/>
        </authorList>
    </citation>
    <scope>NUCLEOTIDE SEQUENCE [LARGE SCALE GENOMIC DNA]</scope>
    <source>
        <strain evidence="3 5">Nm2</strain>
    </source>
</reference>
<evidence type="ECO:0000313" key="4">
    <source>
        <dbReference type="Proteomes" id="UP000034156"/>
    </source>
</evidence>
<dbReference type="OrthoDB" id="9775208at2"/>
<dbReference type="Pfam" id="PF13439">
    <property type="entry name" value="Glyco_transf_4"/>
    <property type="match status" value="1"/>
</dbReference>
<reference evidence="4" key="1">
    <citation type="submission" date="2015-05" db="EMBL/GenBank/DDBJ databases">
        <title>Draft genome of Nitrosomonas communis strain Nm2.</title>
        <authorList>
            <person name="Kozlowski J.A."/>
            <person name="Kits K.D."/>
            <person name="Stein L.Y."/>
        </authorList>
    </citation>
    <scope>NUCLEOTIDE SEQUENCE [LARGE SCALE GENOMIC DNA]</scope>
    <source>
        <strain evidence="4">Nm2</strain>
    </source>
</reference>
<proteinExistence type="predicted"/>
<dbReference type="PANTHER" id="PTHR12526:SF638">
    <property type="entry name" value="SPORE COAT PROTEIN SA"/>
    <property type="match status" value="1"/>
</dbReference>
<organism evidence="2 4">
    <name type="scientific">Nitrosomonas communis</name>
    <dbReference type="NCBI Taxonomy" id="44574"/>
    <lineage>
        <taxon>Bacteria</taxon>
        <taxon>Pseudomonadati</taxon>
        <taxon>Pseudomonadota</taxon>
        <taxon>Betaproteobacteria</taxon>
        <taxon>Nitrosomonadales</taxon>
        <taxon>Nitrosomonadaceae</taxon>
        <taxon>Nitrosomonas</taxon>
    </lineage>
</organism>
<evidence type="ECO:0000313" key="5">
    <source>
        <dbReference type="Proteomes" id="UP000324176"/>
    </source>
</evidence>
<keyword evidence="4" id="KW-1185">Reference proteome</keyword>
<accession>A0A0F7KF18</accession>
<dbReference type="InterPro" id="IPR028098">
    <property type="entry name" value="Glyco_trans_4-like_N"/>
</dbReference>
<evidence type="ECO:0000259" key="1">
    <source>
        <dbReference type="Pfam" id="PF13439"/>
    </source>
</evidence>
<evidence type="ECO:0000313" key="2">
    <source>
        <dbReference type="EMBL" id="AKH37768.1"/>
    </source>
</evidence>
<dbReference type="PANTHER" id="PTHR12526">
    <property type="entry name" value="GLYCOSYLTRANSFERASE"/>
    <property type="match status" value="1"/>
</dbReference>
<dbReference type="SUPFAM" id="SSF53756">
    <property type="entry name" value="UDP-Glycosyltransferase/glycogen phosphorylase"/>
    <property type="match status" value="1"/>
</dbReference>
<dbReference type="KEGG" id="nco:AAW31_08050"/>
<sequence>MRIALFIYSLRGGGAQQRALTLANGFAERGHVVDLVVIADDNTGIALHSGVQVVVLKQGWRYFFQRLNRRINLRGLFTACAIPALARYLQDEHPEVLLSGASHVNLVATFARRFSKMNIPLVLRASNYPSGNIRWWPPFEQAIHRLLRWTLGVVYPWADHIIAVSQGVAREVQRLTGLPDHRVTTIYNPVVGPYIARRAAQPVNHVWVTDRSVPLIIAVGRLTVQKDYPTLIRAFARVRAVRAAHLVILGEGRQRHKLEKLMHELRLDTDAALLGHVDNPLAWMSKAAVLVLSSAWEGLPGVLIEALACGCPVVSTDCPSGPHEILEGGIIGPLVPVHDDRALAAAILKLLAAPPARAKLLRRAEDFRIDAGVDAYLRVLAAQVAARGISPGPSSTA</sequence>
<dbReference type="Proteomes" id="UP000034156">
    <property type="component" value="Chromosome"/>
</dbReference>
<reference evidence="2 4" key="2">
    <citation type="journal article" date="2016" name="Genome Announc.">
        <title>Genome Sequence of Nitrosomonas communis Strain Nm2, a Mesophilic Ammonia-Oxidizing Bacterium Isolated from Mediterranean Soil.</title>
        <authorList>
            <person name="Kozlowski J.A."/>
            <person name="Kits K.D."/>
            <person name="Stein L.Y."/>
        </authorList>
    </citation>
    <scope>NUCLEOTIDE SEQUENCE [LARGE SCALE GENOMIC DNA]</scope>
    <source>
        <strain evidence="2 4">Nm2</strain>
    </source>
</reference>
<dbReference type="Proteomes" id="UP000324176">
    <property type="component" value="Unassembled WGS sequence"/>
</dbReference>
<dbReference type="PATRIC" id="fig|44574.3.peg.1966"/>